<keyword evidence="5" id="KW-0238">DNA-binding</keyword>
<dbReference type="GO" id="GO:0000122">
    <property type="term" value="P:negative regulation of transcription by RNA polymerase II"/>
    <property type="evidence" value="ECO:0007669"/>
    <property type="project" value="TreeGrafter"/>
</dbReference>
<dbReference type="GO" id="GO:0000978">
    <property type="term" value="F:RNA polymerase II cis-regulatory region sequence-specific DNA binding"/>
    <property type="evidence" value="ECO:0007669"/>
    <property type="project" value="TreeGrafter"/>
</dbReference>
<protein>
    <recommendedName>
        <fullName evidence="9">Nuclear receptor domain-containing protein</fullName>
    </recommendedName>
</protein>
<dbReference type="SMART" id="SM00399">
    <property type="entry name" value="ZnF_C4"/>
    <property type="match status" value="1"/>
</dbReference>
<evidence type="ECO:0000313" key="11">
    <source>
        <dbReference type="Proteomes" id="UP000728032"/>
    </source>
</evidence>
<dbReference type="PANTHER" id="PTHR24082">
    <property type="entry name" value="NUCLEAR HORMONE RECEPTOR"/>
    <property type="match status" value="1"/>
</dbReference>
<dbReference type="PROSITE" id="PS00031">
    <property type="entry name" value="NUCLEAR_REC_DBD_1"/>
    <property type="match status" value="1"/>
</dbReference>
<gene>
    <name evidence="10" type="ORF">ONB1V03_LOCUS13145</name>
</gene>
<dbReference type="PRINTS" id="PR00047">
    <property type="entry name" value="STROIDFINGER"/>
</dbReference>
<reference evidence="10" key="1">
    <citation type="submission" date="2020-11" db="EMBL/GenBank/DDBJ databases">
        <authorList>
            <person name="Tran Van P."/>
        </authorList>
    </citation>
    <scope>NUCLEOTIDE SEQUENCE</scope>
</reference>
<feature type="domain" description="Nuclear receptor" evidence="9">
    <location>
        <begin position="7"/>
        <end position="79"/>
    </location>
</feature>
<evidence type="ECO:0000256" key="7">
    <source>
        <dbReference type="ARBA" id="ARBA00023170"/>
    </source>
</evidence>
<keyword evidence="11" id="KW-1185">Reference proteome</keyword>
<dbReference type="AlphaFoldDB" id="A0A7R9QSV5"/>
<keyword evidence="8" id="KW-0539">Nucleus</keyword>
<evidence type="ECO:0000256" key="5">
    <source>
        <dbReference type="ARBA" id="ARBA00023125"/>
    </source>
</evidence>
<dbReference type="PANTHER" id="PTHR24082:SF283">
    <property type="entry name" value="NUCLEAR HORMONE RECEPTOR HR96"/>
    <property type="match status" value="1"/>
</dbReference>
<dbReference type="SUPFAM" id="SSF57716">
    <property type="entry name" value="Glucocorticoid receptor-like (DNA-binding domain)"/>
    <property type="match status" value="1"/>
</dbReference>
<proteinExistence type="predicted"/>
<dbReference type="Proteomes" id="UP000728032">
    <property type="component" value="Unassembled WGS sequence"/>
</dbReference>
<keyword evidence="3" id="KW-0862">Zinc</keyword>
<dbReference type="EMBL" id="CAJPVJ010011236">
    <property type="protein sequence ID" value="CAG2173696.1"/>
    <property type="molecule type" value="Genomic_DNA"/>
</dbReference>
<dbReference type="GO" id="GO:0004879">
    <property type="term" value="F:nuclear receptor activity"/>
    <property type="evidence" value="ECO:0007669"/>
    <property type="project" value="TreeGrafter"/>
</dbReference>
<evidence type="ECO:0000256" key="3">
    <source>
        <dbReference type="ARBA" id="ARBA00022833"/>
    </source>
</evidence>
<dbReference type="GO" id="GO:0008270">
    <property type="term" value="F:zinc ion binding"/>
    <property type="evidence" value="ECO:0007669"/>
    <property type="project" value="UniProtKB-KW"/>
</dbReference>
<keyword evidence="2" id="KW-0863">Zinc-finger</keyword>
<dbReference type="Gene3D" id="3.30.50.10">
    <property type="entry name" value="Erythroid Transcription Factor GATA-1, subunit A"/>
    <property type="match status" value="1"/>
</dbReference>
<evidence type="ECO:0000256" key="1">
    <source>
        <dbReference type="ARBA" id="ARBA00022723"/>
    </source>
</evidence>
<sequence>MSDKQNDKFCDICGDKASGRHFGAISCLSCKQFFKRTAPTNKNILCIHKELILTTDEKQRLRRGNKSNEEGMRKELILTTGEKQRLRRENKSNEDIMTDINKSYLDFSEIESSDQFVTENEDFLNKIFDNNVTTDDLTAEIHEIETYLQQNNDNSEDITKTRPQESAIVPLFHQIIKSKDFNELEIHRMSELLSAANVFISDPIHPFISEEITDLYQLMACVPHMVDTENRAIVRFSSQLSLQDSLLCKDLTILVNYGSNDLRLLRSILYFNFDNNYWSVKMRLKILFTNINSEWDKDPAIIDLMTAICL</sequence>
<evidence type="ECO:0000313" key="10">
    <source>
        <dbReference type="EMBL" id="CAD7656509.1"/>
    </source>
</evidence>
<evidence type="ECO:0000256" key="4">
    <source>
        <dbReference type="ARBA" id="ARBA00023015"/>
    </source>
</evidence>
<dbReference type="PROSITE" id="PS51030">
    <property type="entry name" value="NUCLEAR_REC_DBD_2"/>
    <property type="match status" value="1"/>
</dbReference>
<keyword evidence="4" id="KW-0805">Transcription regulation</keyword>
<keyword evidence="7" id="KW-0675">Receptor</keyword>
<evidence type="ECO:0000256" key="8">
    <source>
        <dbReference type="ARBA" id="ARBA00023242"/>
    </source>
</evidence>
<dbReference type="GO" id="GO:0030154">
    <property type="term" value="P:cell differentiation"/>
    <property type="evidence" value="ECO:0007669"/>
    <property type="project" value="TreeGrafter"/>
</dbReference>
<organism evidence="10">
    <name type="scientific">Oppiella nova</name>
    <dbReference type="NCBI Taxonomy" id="334625"/>
    <lineage>
        <taxon>Eukaryota</taxon>
        <taxon>Metazoa</taxon>
        <taxon>Ecdysozoa</taxon>
        <taxon>Arthropoda</taxon>
        <taxon>Chelicerata</taxon>
        <taxon>Arachnida</taxon>
        <taxon>Acari</taxon>
        <taxon>Acariformes</taxon>
        <taxon>Sarcoptiformes</taxon>
        <taxon>Oribatida</taxon>
        <taxon>Brachypylina</taxon>
        <taxon>Oppioidea</taxon>
        <taxon>Oppiidae</taxon>
        <taxon>Oppiella</taxon>
    </lineage>
</organism>
<accession>A0A7R9QSV5</accession>
<dbReference type="OrthoDB" id="6355676at2759"/>
<keyword evidence="6" id="KW-0804">Transcription</keyword>
<evidence type="ECO:0000259" key="9">
    <source>
        <dbReference type="PROSITE" id="PS51030"/>
    </source>
</evidence>
<dbReference type="InterPro" id="IPR013088">
    <property type="entry name" value="Znf_NHR/GATA"/>
</dbReference>
<dbReference type="InterPro" id="IPR050234">
    <property type="entry name" value="Nuclear_hormone_rcpt_NR1"/>
</dbReference>
<dbReference type="GO" id="GO:0045944">
    <property type="term" value="P:positive regulation of transcription by RNA polymerase II"/>
    <property type="evidence" value="ECO:0007669"/>
    <property type="project" value="TreeGrafter"/>
</dbReference>
<name>A0A7R9QSV5_9ACAR</name>
<evidence type="ECO:0000256" key="6">
    <source>
        <dbReference type="ARBA" id="ARBA00023163"/>
    </source>
</evidence>
<dbReference type="EMBL" id="OC926061">
    <property type="protein sequence ID" value="CAD7656509.1"/>
    <property type="molecule type" value="Genomic_DNA"/>
</dbReference>
<evidence type="ECO:0000256" key="2">
    <source>
        <dbReference type="ARBA" id="ARBA00022771"/>
    </source>
</evidence>
<dbReference type="Pfam" id="PF00105">
    <property type="entry name" value="zf-C4"/>
    <property type="match status" value="1"/>
</dbReference>
<dbReference type="InterPro" id="IPR001628">
    <property type="entry name" value="Znf_hrmn_rcpt"/>
</dbReference>
<keyword evidence="1" id="KW-0479">Metal-binding</keyword>